<reference evidence="1 2" key="1">
    <citation type="submission" date="2018-10" db="EMBL/GenBank/DDBJ databases">
        <title>Phylogenomics of Brevibacillus.</title>
        <authorList>
            <person name="Dunlap C."/>
        </authorList>
    </citation>
    <scope>NUCLEOTIDE SEQUENCE [LARGE SCALE GENOMIC DNA]</scope>
    <source>
        <strain evidence="1 2">JCM 15085</strain>
    </source>
</reference>
<dbReference type="InterPro" id="IPR005358">
    <property type="entry name" value="Puta_zinc/iron-chelating_dom"/>
</dbReference>
<evidence type="ECO:0000313" key="1">
    <source>
        <dbReference type="EMBL" id="RNB79790.1"/>
    </source>
</evidence>
<sequence>MRETEESEGFPCTSCGLCCRQIGRIEQLASFDRGDGICIHLKDHRCSIYENRPDICRVDVMYHKVYHQYFSKEEFYLENSRICEELQRQHEKSKEE</sequence>
<proteinExistence type="predicted"/>
<accession>A0A3M8CVG9</accession>
<dbReference type="RefSeq" id="WP_023558577.1">
    <property type="nucleotide sequence ID" value="NZ_RHHT01000017.1"/>
</dbReference>
<dbReference type="AlphaFoldDB" id="A0A3M8CVG9"/>
<protein>
    <submittedName>
        <fullName evidence="1">YkgJ family cysteine cluster protein</fullName>
    </submittedName>
</protein>
<gene>
    <name evidence="1" type="ORF">EDM58_09435</name>
</gene>
<dbReference type="Pfam" id="PF03692">
    <property type="entry name" value="CxxCxxCC"/>
    <property type="match status" value="1"/>
</dbReference>
<name>A0A3M8CVG9_9BACL</name>
<evidence type="ECO:0000313" key="2">
    <source>
        <dbReference type="Proteomes" id="UP000281915"/>
    </source>
</evidence>
<dbReference type="Proteomes" id="UP000281915">
    <property type="component" value="Unassembled WGS sequence"/>
</dbReference>
<dbReference type="EMBL" id="RHHT01000017">
    <property type="protein sequence ID" value="RNB79790.1"/>
    <property type="molecule type" value="Genomic_DNA"/>
</dbReference>
<organism evidence="1 2">
    <name type="scientific">Brevibacillus panacihumi</name>
    <dbReference type="NCBI Taxonomy" id="497735"/>
    <lineage>
        <taxon>Bacteria</taxon>
        <taxon>Bacillati</taxon>
        <taxon>Bacillota</taxon>
        <taxon>Bacilli</taxon>
        <taxon>Bacillales</taxon>
        <taxon>Paenibacillaceae</taxon>
        <taxon>Brevibacillus</taxon>
    </lineage>
</organism>
<comment type="caution">
    <text evidence="1">The sequence shown here is derived from an EMBL/GenBank/DDBJ whole genome shotgun (WGS) entry which is preliminary data.</text>
</comment>